<evidence type="ECO:0000256" key="2">
    <source>
        <dbReference type="SAM" id="MobiDB-lite"/>
    </source>
</evidence>
<accession>A0A2N9L2R4</accession>
<feature type="compositionally biased region" description="Basic residues" evidence="2">
    <location>
        <begin position="1"/>
        <end position="18"/>
    </location>
</feature>
<reference evidence="4" key="1">
    <citation type="submission" date="2018-02" db="EMBL/GenBank/DDBJ databases">
        <authorList>
            <person name="Hausmann B."/>
        </authorList>
    </citation>
    <scope>NUCLEOTIDE SEQUENCE [LARGE SCALE GENOMIC DNA]</scope>
    <source>
        <strain evidence="4">Peat soil MAG SbA5</strain>
    </source>
</reference>
<proteinExistence type="predicted"/>
<feature type="region of interest" description="Disordered" evidence="2">
    <location>
        <begin position="1"/>
        <end position="21"/>
    </location>
</feature>
<dbReference type="GO" id="GO:0003677">
    <property type="term" value="F:DNA binding"/>
    <property type="evidence" value="ECO:0007669"/>
    <property type="project" value="UniProtKB-KW"/>
</dbReference>
<dbReference type="EMBL" id="OKRB01000010">
    <property type="protein sequence ID" value="SPE17616.1"/>
    <property type="molecule type" value="Genomic_DNA"/>
</dbReference>
<dbReference type="AlphaFoldDB" id="A0A2N9L2R4"/>
<dbReference type="InterPro" id="IPR010998">
    <property type="entry name" value="Integrase_recombinase_N"/>
</dbReference>
<protein>
    <recommendedName>
        <fullName evidence="5">Core-binding (CB) domain-containing protein</fullName>
    </recommendedName>
</protein>
<organism evidence="3 4">
    <name type="scientific">Candidatus Sulfuritelmatomonas gaucii</name>
    <dbReference type="NCBI Taxonomy" id="2043161"/>
    <lineage>
        <taxon>Bacteria</taxon>
        <taxon>Pseudomonadati</taxon>
        <taxon>Acidobacteriota</taxon>
        <taxon>Terriglobia</taxon>
        <taxon>Terriglobales</taxon>
        <taxon>Acidobacteriaceae</taxon>
        <taxon>Candidatus Sulfuritelmatomonas</taxon>
    </lineage>
</organism>
<dbReference type="Gene3D" id="1.10.150.130">
    <property type="match status" value="1"/>
</dbReference>
<evidence type="ECO:0000313" key="3">
    <source>
        <dbReference type="EMBL" id="SPE17616.1"/>
    </source>
</evidence>
<dbReference type="Proteomes" id="UP000239735">
    <property type="component" value="Unassembled WGS sequence"/>
</dbReference>
<evidence type="ECO:0000313" key="4">
    <source>
        <dbReference type="Proteomes" id="UP000239735"/>
    </source>
</evidence>
<evidence type="ECO:0008006" key="5">
    <source>
        <dbReference type="Google" id="ProtNLM"/>
    </source>
</evidence>
<evidence type="ECO:0000256" key="1">
    <source>
        <dbReference type="ARBA" id="ARBA00023125"/>
    </source>
</evidence>
<sequence length="183" mass="20411">MRKMTATKAKGKKSRPKTKLGIPDLEHSKTAVLRSLGSLDSVRGYQHAIDEFVAWYCSEPRLAFNKTVVLRYRFHLEERGLAPGTINARMADVRRLAYEAADSGLLSPELAAGIHRVKGVRKLGPHKHGDWEGQIDLEDFRACGPRVDGGPAHSGTISQLELRRRQSSAEANRSWQNHFVCAL</sequence>
<gene>
    <name evidence="3" type="ORF">SBA5_1070019</name>
</gene>
<name>A0A2N9L2R4_9BACT</name>
<keyword evidence="1" id="KW-0238">DNA-binding</keyword>